<dbReference type="KEGG" id="ovi:T265_09044"/>
<organism evidence="1 2">
    <name type="scientific">Opisthorchis viverrini</name>
    <name type="common">Southeast Asian liver fluke</name>
    <dbReference type="NCBI Taxonomy" id="6198"/>
    <lineage>
        <taxon>Eukaryota</taxon>
        <taxon>Metazoa</taxon>
        <taxon>Spiralia</taxon>
        <taxon>Lophotrochozoa</taxon>
        <taxon>Platyhelminthes</taxon>
        <taxon>Trematoda</taxon>
        <taxon>Digenea</taxon>
        <taxon>Opisthorchiida</taxon>
        <taxon>Opisthorchiata</taxon>
        <taxon>Opisthorchiidae</taxon>
        <taxon>Opisthorchis</taxon>
    </lineage>
</organism>
<dbReference type="RefSeq" id="XP_009173277.1">
    <property type="nucleotide sequence ID" value="XM_009175013.1"/>
</dbReference>
<dbReference type="Proteomes" id="UP000054324">
    <property type="component" value="Unassembled WGS sequence"/>
</dbReference>
<dbReference type="CTD" id="20323223"/>
<accession>A0A074ZBI6</accession>
<keyword evidence="2" id="KW-1185">Reference proteome</keyword>
<evidence type="ECO:0000313" key="2">
    <source>
        <dbReference type="Proteomes" id="UP000054324"/>
    </source>
</evidence>
<reference evidence="1 2" key="1">
    <citation type="submission" date="2013-11" db="EMBL/GenBank/DDBJ databases">
        <title>Opisthorchis viverrini - life in the bile duct.</title>
        <authorList>
            <person name="Young N.D."/>
            <person name="Nagarajan N."/>
            <person name="Lin S.J."/>
            <person name="Korhonen P.K."/>
            <person name="Jex A.R."/>
            <person name="Hall R.S."/>
            <person name="Safavi-Hemami H."/>
            <person name="Kaewkong W."/>
            <person name="Bertrand D."/>
            <person name="Gao S."/>
            <person name="Seet Q."/>
            <person name="Wongkham S."/>
            <person name="Teh B.T."/>
            <person name="Wongkham C."/>
            <person name="Intapan P.M."/>
            <person name="Maleewong W."/>
            <person name="Yang X."/>
            <person name="Hu M."/>
            <person name="Wang Z."/>
            <person name="Hofmann A."/>
            <person name="Sternberg P.W."/>
            <person name="Tan P."/>
            <person name="Wang J."/>
            <person name="Gasser R.B."/>
        </authorList>
    </citation>
    <scope>NUCLEOTIDE SEQUENCE [LARGE SCALE GENOMIC DNA]</scope>
</reference>
<dbReference type="AlphaFoldDB" id="A0A074ZBI6"/>
<dbReference type="GeneID" id="20323223"/>
<protein>
    <submittedName>
        <fullName evidence="1">Uncharacterized protein</fullName>
    </submittedName>
</protein>
<dbReference type="EMBL" id="KL596871">
    <property type="protein sequence ID" value="KER22957.1"/>
    <property type="molecule type" value="Genomic_DNA"/>
</dbReference>
<sequence length="128" mass="14598">MCPYIYDNGSSVHNIFDGEKWCVKTTRTGVQNTGKIEIQLISCGMSDISIRRKKKIFAVQRTLLRGVCPNSTDKQAIMCRIAETQAQLSEVRLKTPLTTMYSRITYIIYCLQCATIYPSPPNNRRTKL</sequence>
<gene>
    <name evidence="1" type="ORF">T265_09044</name>
</gene>
<evidence type="ECO:0000313" key="1">
    <source>
        <dbReference type="EMBL" id="KER22957.1"/>
    </source>
</evidence>
<proteinExistence type="predicted"/>
<name>A0A074ZBI6_OPIVI</name>